<reference evidence="2" key="1">
    <citation type="submission" date="2022-10" db="EMBL/GenBank/DDBJ databases">
        <title>Genome assembly of Pristionchus species.</title>
        <authorList>
            <person name="Yoshida K."/>
            <person name="Sommer R.J."/>
        </authorList>
    </citation>
    <scope>NUCLEOTIDE SEQUENCE [LARGE SCALE GENOMIC DNA]</scope>
    <source>
        <strain evidence="2">RS5460</strain>
    </source>
</reference>
<dbReference type="EMBL" id="BTRK01000002">
    <property type="protein sequence ID" value="GMR37977.1"/>
    <property type="molecule type" value="Genomic_DNA"/>
</dbReference>
<name>A0AAN4ZHB7_9BILA</name>
<evidence type="ECO:0000313" key="2">
    <source>
        <dbReference type="Proteomes" id="UP001328107"/>
    </source>
</evidence>
<organism evidence="1 2">
    <name type="scientific">Pristionchus mayeri</name>
    <dbReference type="NCBI Taxonomy" id="1317129"/>
    <lineage>
        <taxon>Eukaryota</taxon>
        <taxon>Metazoa</taxon>
        <taxon>Ecdysozoa</taxon>
        <taxon>Nematoda</taxon>
        <taxon>Chromadorea</taxon>
        <taxon>Rhabditida</taxon>
        <taxon>Rhabditina</taxon>
        <taxon>Diplogasteromorpha</taxon>
        <taxon>Diplogasteroidea</taxon>
        <taxon>Neodiplogasteridae</taxon>
        <taxon>Pristionchus</taxon>
    </lineage>
</organism>
<dbReference type="AlphaFoldDB" id="A0AAN4ZHB7"/>
<sequence>NKPGTYELECKELYTAKSISNDKKNITCIDKDECALDPAYAETMKKVKTGENKGSWKEWMVPPKDNAS</sequence>
<feature type="non-terminal residue" evidence="1">
    <location>
        <position position="1"/>
    </location>
</feature>
<keyword evidence="2" id="KW-1185">Reference proteome</keyword>
<protein>
    <submittedName>
        <fullName evidence="1">Uncharacterized protein</fullName>
    </submittedName>
</protein>
<comment type="caution">
    <text evidence="1">The sequence shown here is derived from an EMBL/GenBank/DDBJ whole genome shotgun (WGS) entry which is preliminary data.</text>
</comment>
<gene>
    <name evidence="1" type="ORF">PMAYCL1PPCAC_08172</name>
</gene>
<proteinExistence type="predicted"/>
<feature type="non-terminal residue" evidence="1">
    <location>
        <position position="68"/>
    </location>
</feature>
<accession>A0AAN4ZHB7</accession>
<dbReference type="Proteomes" id="UP001328107">
    <property type="component" value="Unassembled WGS sequence"/>
</dbReference>
<evidence type="ECO:0000313" key="1">
    <source>
        <dbReference type="EMBL" id="GMR37977.1"/>
    </source>
</evidence>